<dbReference type="GO" id="GO:0006798">
    <property type="term" value="P:polyphosphate catabolic process"/>
    <property type="evidence" value="ECO:0007669"/>
    <property type="project" value="TreeGrafter"/>
</dbReference>
<dbReference type="OrthoDB" id="348678at2759"/>
<dbReference type="InterPro" id="IPR012358">
    <property type="entry name" value="EndopolyPtase_N1"/>
</dbReference>
<name>A0A2V1DL36_9PLEO</name>
<dbReference type="EC" id="3.6.1.10" evidence="3"/>
<dbReference type="CDD" id="cd00842">
    <property type="entry name" value="MPP_ASMase"/>
    <property type="match status" value="1"/>
</dbReference>
<feature type="chain" id="PRO_5015976635" description="Endopolyphosphatase" evidence="13">
    <location>
        <begin position="21"/>
        <end position="810"/>
    </location>
</feature>
<dbReference type="PIRSF" id="PIRSF027093">
    <property type="entry name" value="EndopolyPtase_N1"/>
    <property type="match status" value="1"/>
</dbReference>
<feature type="compositionally biased region" description="Acidic residues" evidence="12">
    <location>
        <begin position="769"/>
        <end position="810"/>
    </location>
</feature>
<comment type="similarity">
    <text evidence="2">Belongs to the endopolyphosphatase PPN1 family.</text>
</comment>
<feature type="compositionally biased region" description="Acidic residues" evidence="12">
    <location>
        <begin position="410"/>
        <end position="427"/>
    </location>
</feature>
<evidence type="ECO:0000256" key="2">
    <source>
        <dbReference type="ARBA" id="ARBA00010399"/>
    </source>
</evidence>
<feature type="region of interest" description="Disordered" evidence="12">
    <location>
        <begin position="757"/>
        <end position="810"/>
    </location>
</feature>
<accession>A0A2V1DL36</accession>
<evidence type="ECO:0000256" key="1">
    <source>
        <dbReference type="ARBA" id="ARBA00004576"/>
    </source>
</evidence>
<protein>
    <recommendedName>
        <fullName evidence="4">Endopolyphosphatase</fullName>
        <ecNumber evidence="3">3.6.1.10</ecNumber>
    </recommendedName>
</protein>
<feature type="region of interest" description="Disordered" evidence="12">
    <location>
        <begin position="40"/>
        <end position="60"/>
    </location>
</feature>
<evidence type="ECO:0000256" key="6">
    <source>
        <dbReference type="ARBA" id="ARBA00022692"/>
    </source>
</evidence>
<keyword evidence="9" id="KW-1133">Transmembrane helix</keyword>
<dbReference type="PANTHER" id="PTHR10340">
    <property type="entry name" value="SPHINGOMYELIN PHOSPHODIESTERASE"/>
    <property type="match status" value="1"/>
</dbReference>
<dbReference type="GO" id="GO:0000298">
    <property type="term" value="F:endopolyphosphatase activity"/>
    <property type="evidence" value="ECO:0007669"/>
    <property type="project" value="UniProtKB-EC"/>
</dbReference>
<feature type="region of interest" description="Disordered" evidence="12">
    <location>
        <begin position="554"/>
        <end position="584"/>
    </location>
</feature>
<proteinExistence type="inferred from homology"/>
<keyword evidence="13" id="KW-0732">Signal</keyword>
<feature type="compositionally biased region" description="Low complexity" evidence="12">
    <location>
        <begin position="637"/>
        <end position="650"/>
    </location>
</feature>
<evidence type="ECO:0000256" key="13">
    <source>
        <dbReference type="SAM" id="SignalP"/>
    </source>
</evidence>
<evidence type="ECO:0000256" key="3">
    <source>
        <dbReference type="ARBA" id="ARBA00012459"/>
    </source>
</evidence>
<organism evidence="14 15">
    <name type="scientific">Periconia macrospinosa</name>
    <dbReference type="NCBI Taxonomy" id="97972"/>
    <lineage>
        <taxon>Eukaryota</taxon>
        <taxon>Fungi</taxon>
        <taxon>Dikarya</taxon>
        <taxon>Ascomycota</taxon>
        <taxon>Pezizomycotina</taxon>
        <taxon>Dothideomycetes</taxon>
        <taxon>Pleosporomycetidae</taxon>
        <taxon>Pleosporales</taxon>
        <taxon>Massarineae</taxon>
        <taxon>Periconiaceae</taxon>
        <taxon>Periconia</taxon>
    </lineage>
</organism>
<keyword evidence="11" id="KW-0325">Glycoprotein</keyword>
<keyword evidence="5" id="KW-0926">Vacuole</keyword>
<dbReference type="Proteomes" id="UP000244855">
    <property type="component" value="Unassembled WGS sequence"/>
</dbReference>
<dbReference type="GO" id="GO:0000324">
    <property type="term" value="C:fungal-type vacuole"/>
    <property type="evidence" value="ECO:0007669"/>
    <property type="project" value="TreeGrafter"/>
</dbReference>
<dbReference type="PANTHER" id="PTHR10340:SF55">
    <property type="entry name" value="ENDOPOLYPHOSPHATASE"/>
    <property type="match status" value="1"/>
</dbReference>
<feature type="compositionally biased region" description="Polar residues" evidence="12">
    <location>
        <begin position="428"/>
        <end position="439"/>
    </location>
</feature>
<evidence type="ECO:0000256" key="9">
    <source>
        <dbReference type="ARBA" id="ARBA00022989"/>
    </source>
</evidence>
<dbReference type="GO" id="GO:0008081">
    <property type="term" value="F:phosphoric diester hydrolase activity"/>
    <property type="evidence" value="ECO:0007669"/>
    <property type="project" value="TreeGrafter"/>
</dbReference>
<gene>
    <name evidence="14" type="ORF">DM02DRAFT_643404</name>
</gene>
<evidence type="ECO:0000256" key="11">
    <source>
        <dbReference type="ARBA" id="ARBA00023180"/>
    </source>
</evidence>
<feature type="region of interest" description="Disordered" evidence="12">
    <location>
        <begin position="637"/>
        <end position="678"/>
    </location>
</feature>
<dbReference type="EMBL" id="KZ805406">
    <property type="protein sequence ID" value="PVH98768.1"/>
    <property type="molecule type" value="Genomic_DNA"/>
</dbReference>
<evidence type="ECO:0000256" key="5">
    <source>
        <dbReference type="ARBA" id="ARBA00022554"/>
    </source>
</evidence>
<feature type="compositionally biased region" description="Basic residues" evidence="12">
    <location>
        <begin position="441"/>
        <end position="458"/>
    </location>
</feature>
<keyword evidence="6" id="KW-0812">Transmembrane</keyword>
<reference evidence="14 15" key="1">
    <citation type="journal article" date="2018" name="Sci. Rep.">
        <title>Comparative genomics provides insights into the lifestyle and reveals functional heterogeneity of dark septate endophytic fungi.</title>
        <authorList>
            <person name="Knapp D.G."/>
            <person name="Nemeth J.B."/>
            <person name="Barry K."/>
            <person name="Hainaut M."/>
            <person name="Henrissat B."/>
            <person name="Johnson J."/>
            <person name="Kuo A."/>
            <person name="Lim J.H.P."/>
            <person name="Lipzen A."/>
            <person name="Nolan M."/>
            <person name="Ohm R.A."/>
            <person name="Tamas L."/>
            <person name="Grigoriev I.V."/>
            <person name="Spatafora J.W."/>
            <person name="Nagy L.G."/>
            <person name="Kovacs G.M."/>
        </authorList>
    </citation>
    <scope>NUCLEOTIDE SEQUENCE [LARGE SCALE GENOMIC DNA]</scope>
    <source>
        <strain evidence="14 15">DSE2036</strain>
    </source>
</reference>
<keyword evidence="15" id="KW-1185">Reference proteome</keyword>
<dbReference type="SUPFAM" id="SSF56300">
    <property type="entry name" value="Metallo-dependent phosphatases"/>
    <property type="match status" value="1"/>
</dbReference>
<feature type="compositionally biased region" description="Basic residues" evidence="12">
    <location>
        <begin position="554"/>
        <end position="570"/>
    </location>
</feature>
<feature type="signal peptide" evidence="13">
    <location>
        <begin position="1"/>
        <end position="20"/>
    </location>
</feature>
<keyword evidence="7" id="KW-0378">Hydrolase</keyword>
<keyword evidence="8" id="KW-0735">Signal-anchor</keyword>
<feature type="compositionally biased region" description="Low complexity" evidence="12">
    <location>
        <begin position="573"/>
        <end position="584"/>
    </location>
</feature>
<dbReference type="STRING" id="97972.A0A2V1DL36"/>
<dbReference type="GO" id="GO:0005774">
    <property type="term" value="C:vacuolar membrane"/>
    <property type="evidence" value="ECO:0007669"/>
    <property type="project" value="UniProtKB-SubCell"/>
</dbReference>
<evidence type="ECO:0000256" key="8">
    <source>
        <dbReference type="ARBA" id="ARBA00022968"/>
    </source>
</evidence>
<evidence type="ECO:0000313" key="15">
    <source>
        <dbReference type="Proteomes" id="UP000244855"/>
    </source>
</evidence>
<evidence type="ECO:0000313" key="14">
    <source>
        <dbReference type="EMBL" id="PVH98768.1"/>
    </source>
</evidence>
<feature type="compositionally biased region" description="Basic residues" evidence="12">
    <location>
        <begin position="660"/>
        <end position="674"/>
    </location>
</feature>
<feature type="region of interest" description="Disordered" evidence="12">
    <location>
        <begin position="398"/>
        <end position="460"/>
    </location>
</feature>
<dbReference type="AlphaFoldDB" id="A0A2V1DL36"/>
<evidence type="ECO:0000256" key="7">
    <source>
        <dbReference type="ARBA" id="ARBA00022801"/>
    </source>
</evidence>
<dbReference type="GO" id="GO:0004309">
    <property type="term" value="F:exopolyphosphatase activity"/>
    <property type="evidence" value="ECO:0007669"/>
    <property type="project" value="TreeGrafter"/>
</dbReference>
<dbReference type="InterPro" id="IPR029052">
    <property type="entry name" value="Metallo-depent_PP-like"/>
</dbReference>
<evidence type="ECO:0000256" key="12">
    <source>
        <dbReference type="SAM" id="MobiDB-lite"/>
    </source>
</evidence>
<evidence type="ECO:0000256" key="4">
    <source>
        <dbReference type="ARBA" id="ARBA00014458"/>
    </source>
</evidence>
<dbReference type="InterPro" id="IPR041805">
    <property type="entry name" value="ASMase/PPN1_MPP"/>
</dbReference>
<comment type="subcellular location">
    <subcellularLocation>
        <location evidence="1">Vacuole membrane</location>
        <topology evidence="1">Single-pass type II membrane protein</topology>
    </subcellularLocation>
</comment>
<dbReference type="Gene3D" id="3.60.21.10">
    <property type="match status" value="1"/>
</dbReference>
<keyword evidence="10" id="KW-0472">Membrane</keyword>
<evidence type="ECO:0000256" key="10">
    <source>
        <dbReference type="ARBA" id="ARBA00023136"/>
    </source>
</evidence>
<sequence length="810" mass="91230">MRKAFLWGLAYCGSGWGVAAAPNQDAANHRLDAARDTAGTIRDHHSTTQSQSPPSKPLHGRFLHITDFHPDPFFKTYSSTEHDAACHRKRGPAGYYGAETSACDSPLSLVNATMEWVKHHVADDIDFIIWTGDSARHDNDDKHPRTRNQIIKQNEFMVHKFVEVFGTKKGHAGEAFRIPIVPTFGNNDIMPHNILLQGPNDWTKKYLDIWRGMIPEAQRHQFQQGGWYWVEVIPGKLAVVSLNTMYFFSSNTGVDGCANKHEPGYEQFEWLRVQLQIMRDRGVAAILIGHVPPAHVDSKESWEETCWQKYALWERQYRDVIVASLFGHMNIDHFMLQDFKQITKDAKNGKMTGKRVKGKKAKRKEAGAVELLKDGEVTVASAADYLLDLKKRWAKLPTPHLKKSPQSNADLDEFSDENEVDEDEEETLSTWQRVFSNPLSKSKKGRGKKGGKKKHNKSKSYLDKIGGEYAERYSVTLVSPSVVPNYFPTIRIFTYNTTGLDDSDSSNLPATPGLPPQAPLLPVLPPEAITGLEDEDLDNDAAYLRYVDAAVKRKKKQKEKDSKKQRKYKFKVPAGPSKSSAPGPAYSAQPLTLLGYTQYFANLTRINNDFVAAAPSSSTDEHTPNTESPLTIFGLALSPSSSSSASSPPSTIEPLGWKEGKHHKHQGKKPRPKPHPIDFTFEVEYDTRNDTKYGLTDLTVREWLGLARRIGGKKTSSVRDLESVEEMRKKKKVKEPWATFVQRAFVGSMDPREIEQVFGAGGAPPMGMDGEEYEDDEEDRADGDDEDEYEDEDLEDEDEDEDEEEEVMEL</sequence>